<evidence type="ECO:0000256" key="2">
    <source>
        <dbReference type="ARBA" id="ARBA00022801"/>
    </source>
</evidence>
<protein>
    <recommendedName>
        <fullName evidence="3">Carboxylic ester hydrolase</fullName>
        <ecNumber evidence="3">3.1.1.-</ecNumber>
    </recommendedName>
</protein>
<dbReference type="SUPFAM" id="SSF53474">
    <property type="entry name" value="alpha/beta-Hydrolases"/>
    <property type="match status" value="1"/>
</dbReference>
<dbReference type="InterPro" id="IPR019826">
    <property type="entry name" value="Carboxylesterase_B_AS"/>
</dbReference>
<dbReference type="Proteomes" id="UP001595683">
    <property type="component" value="Unassembled WGS sequence"/>
</dbReference>
<proteinExistence type="inferred from homology"/>
<evidence type="ECO:0000313" key="6">
    <source>
        <dbReference type="Proteomes" id="UP001595683"/>
    </source>
</evidence>
<feature type="domain" description="Carboxylesterase type B" evidence="4">
    <location>
        <begin position="41"/>
        <end position="467"/>
    </location>
</feature>
<comment type="caution">
    <text evidence="5">The sequence shown here is derived from an EMBL/GenBank/DDBJ whole genome shotgun (WGS) entry which is preliminary data.</text>
</comment>
<dbReference type="EMBL" id="JBHRYE010000011">
    <property type="protein sequence ID" value="MFC3671277.1"/>
    <property type="molecule type" value="Genomic_DNA"/>
</dbReference>
<dbReference type="Gene3D" id="3.40.50.1820">
    <property type="entry name" value="alpha/beta hydrolase"/>
    <property type="match status" value="1"/>
</dbReference>
<evidence type="ECO:0000259" key="4">
    <source>
        <dbReference type="Pfam" id="PF00135"/>
    </source>
</evidence>
<feature type="chain" id="PRO_5044973420" description="Carboxylic ester hydrolase" evidence="3">
    <location>
        <begin position="28"/>
        <end position="498"/>
    </location>
</feature>
<feature type="signal peptide" evidence="3">
    <location>
        <begin position="1"/>
        <end position="27"/>
    </location>
</feature>
<evidence type="ECO:0000256" key="3">
    <source>
        <dbReference type="RuleBase" id="RU361235"/>
    </source>
</evidence>
<dbReference type="PANTHER" id="PTHR11559">
    <property type="entry name" value="CARBOXYLESTERASE"/>
    <property type="match status" value="1"/>
</dbReference>
<keyword evidence="3" id="KW-0732">Signal</keyword>
<evidence type="ECO:0000256" key="1">
    <source>
        <dbReference type="ARBA" id="ARBA00005964"/>
    </source>
</evidence>
<organism evidence="5 6">
    <name type="scientific">Novosphingobium pokkalii</name>
    <dbReference type="NCBI Taxonomy" id="1770194"/>
    <lineage>
        <taxon>Bacteria</taxon>
        <taxon>Pseudomonadati</taxon>
        <taxon>Pseudomonadota</taxon>
        <taxon>Alphaproteobacteria</taxon>
        <taxon>Sphingomonadales</taxon>
        <taxon>Sphingomonadaceae</taxon>
        <taxon>Novosphingobium</taxon>
    </lineage>
</organism>
<evidence type="ECO:0000313" key="5">
    <source>
        <dbReference type="EMBL" id="MFC3671277.1"/>
    </source>
</evidence>
<gene>
    <name evidence="5" type="ORF">ACFOOT_07565</name>
</gene>
<keyword evidence="2 3" id="KW-0378">Hydrolase</keyword>
<dbReference type="Pfam" id="PF00135">
    <property type="entry name" value="COesterase"/>
    <property type="match status" value="1"/>
</dbReference>
<reference evidence="6" key="1">
    <citation type="journal article" date="2019" name="Int. J. Syst. Evol. Microbiol.">
        <title>The Global Catalogue of Microorganisms (GCM) 10K type strain sequencing project: providing services to taxonomists for standard genome sequencing and annotation.</title>
        <authorList>
            <consortium name="The Broad Institute Genomics Platform"/>
            <consortium name="The Broad Institute Genome Sequencing Center for Infectious Disease"/>
            <person name="Wu L."/>
            <person name="Ma J."/>
        </authorList>
    </citation>
    <scope>NUCLEOTIDE SEQUENCE [LARGE SCALE GENOMIC DNA]</scope>
    <source>
        <strain evidence="6">KCTC 42224</strain>
    </source>
</reference>
<dbReference type="PROSITE" id="PS00122">
    <property type="entry name" value="CARBOXYLESTERASE_B_1"/>
    <property type="match status" value="1"/>
</dbReference>
<keyword evidence="6" id="KW-1185">Reference proteome</keyword>
<accession>A0ABV7V2Z4</accession>
<name>A0ABV7V2Z4_9SPHN</name>
<sequence>MSRLTWRAALARTLAAALTLGASPALAAPAPGGPVAQSASGPLLGSADADGVLRFRAIPYAAPPLGALRWQPPQPPAPWKAPRDATHEGASCLQNDYGWNHADYVRGSEDCLTLDVATTALSGKRPVMVWIHGGSNRAGSAGGTVLGDLAKQDVVVVAIQYRLGLFGFLPHRALAAERHGQTGNYGLMDQIAALRWIKANIARFGGDPDKVMIFGESAGAEDVGYLLASPQTPSLFAAAALQSGTPGFGLPPRPLDEALRLGDQLDAVLGTDGSVAPLRAASAHALLEADKALHDSALESDDFLWLRTTIDGAVLPDAPEALLAKAPARPVIVGSNRAEFGLPGGRAHRDANVALAFGPHEAEARAFYKLDQPDPAEDPRLGSRDLRIATDILFRCPAGRLADLLAAQGWPVWRYELDLAPGGARSFHGSDITYTLGSTPLPDGRSLRAQWLSLARTGAPLADWPAYAPGRRTLSLTPQGTSTVQALADTPCRWSRYL</sequence>
<dbReference type="InterPro" id="IPR050309">
    <property type="entry name" value="Type-B_Carboxylest/Lipase"/>
</dbReference>
<dbReference type="EC" id="3.1.1.-" evidence="3"/>
<dbReference type="InterPro" id="IPR029058">
    <property type="entry name" value="AB_hydrolase_fold"/>
</dbReference>
<dbReference type="RefSeq" id="WP_191322541.1">
    <property type="nucleotide sequence ID" value="NZ_BMZP01000001.1"/>
</dbReference>
<comment type="similarity">
    <text evidence="1 3">Belongs to the type-B carboxylesterase/lipase family.</text>
</comment>
<dbReference type="InterPro" id="IPR002018">
    <property type="entry name" value="CarbesteraseB"/>
</dbReference>